<dbReference type="SUPFAM" id="SSF55729">
    <property type="entry name" value="Acyl-CoA N-acyltransferases (Nat)"/>
    <property type="match status" value="1"/>
</dbReference>
<dbReference type="SUPFAM" id="SSF81901">
    <property type="entry name" value="HCP-like"/>
    <property type="match status" value="1"/>
</dbReference>
<dbReference type="AlphaFoldDB" id="A0A1Y4R2J5"/>
<dbReference type="PANTHER" id="PTHR11102">
    <property type="entry name" value="SEL-1-LIKE PROTEIN"/>
    <property type="match status" value="1"/>
</dbReference>
<sequence length="500" mass="60071">MYIEDMTAEEINRMPKLKYRERMDNELAYQWLFRCFVNEKDYPKTYQILQNALDHDNDTLYYPNPFEVARRLYWADENQYCPKEIFIFMEKAFRDQLYLLSDPLAADFLGDLFYLPRFRHMNEKKAIKYYTVAAKEGLSNAMARLGILYYRQNRLKKAYPFLLKASMLGDSEAKYQLAELYWHGEGVEQDLFLAKKLYQEIQKQIEDSEAKVRAMIRLSQYKRMVAEAEERFLDNIRLLHKAEQIYFELGQQTAGIDESLEGEINQELAIVKQAIKQRKGIFGSRGIYVHTSLHELEASLWHEGDIEDLLRLSKSEYFQKAVPFQCPNNQWEALNLIQTKLLDQNIFAIRVRDSQFKYQNEDDQRQFPLVEAPLDFDENKITHYIKNREFTSDVLNTIGFVHFDPLMKTKNKEYRLHYYFENEEIARSYTEEIFEKMLSYAFYRLDAKKVWIGTLKDDETRLEFLRKNGFKSEPSEKLPFVDDRKDVHYYRLLERFWDSF</sequence>
<organism evidence="2 3">
    <name type="scientific">Enterococcus cecorum</name>
    <dbReference type="NCBI Taxonomy" id="44008"/>
    <lineage>
        <taxon>Bacteria</taxon>
        <taxon>Bacillati</taxon>
        <taxon>Bacillota</taxon>
        <taxon>Bacilli</taxon>
        <taxon>Lactobacillales</taxon>
        <taxon>Enterococcaceae</taxon>
        <taxon>Enterococcus</taxon>
    </lineage>
</organism>
<dbReference type="GO" id="GO:0036503">
    <property type="term" value="P:ERAD pathway"/>
    <property type="evidence" value="ECO:0007669"/>
    <property type="project" value="TreeGrafter"/>
</dbReference>
<dbReference type="Gene3D" id="1.25.40.10">
    <property type="entry name" value="Tetratricopeptide repeat domain"/>
    <property type="match status" value="1"/>
</dbReference>
<dbReference type="PANTHER" id="PTHR11102:SF147">
    <property type="entry name" value="SEL1L ADAPTOR SUBUNIT OF ERAD E3 UBIQUITIN LIGASE"/>
    <property type="match status" value="1"/>
</dbReference>
<dbReference type="InterPro" id="IPR016181">
    <property type="entry name" value="Acyl_CoA_acyltransferase"/>
</dbReference>
<dbReference type="SMART" id="SM00671">
    <property type="entry name" value="SEL1"/>
    <property type="match status" value="3"/>
</dbReference>
<dbReference type="Gene3D" id="3.40.630.30">
    <property type="match status" value="1"/>
</dbReference>
<feature type="coiled-coil region" evidence="1">
    <location>
        <begin position="198"/>
        <end position="231"/>
    </location>
</feature>
<comment type="caution">
    <text evidence="2">The sequence shown here is derived from an EMBL/GenBank/DDBJ whole genome shotgun (WGS) entry which is preliminary data.</text>
</comment>
<proteinExistence type="predicted"/>
<name>A0A1Y4R2J5_9ENTE</name>
<dbReference type="InterPro" id="IPR011990">
    <property type="entry name" value="TPR-like_helical_dom_sf"/>
</dbReference>
<dbReference type="InterPro" id="IPR050767">
    <property type="entry name" value="Sel1_AlgK"/>
</dbReference>
<evidence type="ECO:0000313" key="2">
    <source>
        <dbReference type="EMBL" id="OUQ11769.1"/>
    </source>
</evidence>
<dbReference type="InterPro" id="IPR006597">
    <property type="entry name" value="Sel1-like"/>
</dbReference>
<reference evidence="3" key="1">
    <citation type="submission" date="2017-04" db="EMBL/GenBank/DDBJ databases">
        <title>Function of individual gut microbiota members based on whole genome sequencing of pure cultures obtained from chicken caecum.</title>
        <authorList>
            <person name="Medvecky M."/>
            <person name="Cejkova D."/>
            <person name="Polansky O."/>
            <person name="Karasova D."/>
            <person name="Kubasova T."/>
            <person name="Cizek A."/>
            <person name="Rychlik I."/>
        </authorList>
    </citation>
    <scope>NUCLEOTIDE SEQUENCE [LARGE SCALE GENOMIC DNA]</scope>
    <source>
        <strain evidence="3">An144</strain>
    </source>
</reference>
<dbReference type="Proteomes" id="UP000196074">
    <property type="component" value="Unassembled WGS sequence"/>
</dbReference>
<gene>
    <name evidence="2" type="ORF">B5E88_00040</name>
</gene>
<evidence type="ECO:0000256" key="1">
    <source>
        <dbReference type="SAM" id="Coils"/>
    </source>
</evidence>
<dbReference type="RefSeq" id="WP_087213786.1">
    <property type="nucleotide sequence ID" value="NZ_NFLC01000001.1"/>
</dbReference>
<keyword evidence="1" id="KW-0175">Coiled coil</keyword>
<dbReference type="EMBL" id="NFLC01000001">
    <property type="protein sequence ID" value="OUQ11769.1"/>
    <property type="molecule type" value="Genomic_DNA"/>
</dbReference>
<protein>
    <submittedName>
        <fullName evidence="2">Uncharacterized protein</fullName>
    </submittedName>
</protein>
<evidence type="ECO:0000313" key="3">
    <source>
        <dbReference type="Proteomes" id="UP000196074"/>
    </source>
</evidence>
<accession>A0A1Y4R2J5</accession>